<protein>
    <submittedName>
        <fullName evidence="1">Uncharacterized protein</fullName>
    </submittedName>
</protein>
<reference evidence="1 2" key="1">
    <citation type="journal article" date="2021" name="BMC Genomics">
        <title>Datura genome reveals duplications of psychoactive alkaloid biosynthetic genes and high mutation rate following tissue culture.</title>
        <authorList>
            <person name="Rajewski A."/>
            <person name="Carter-House D."/>
            <person name="Stajich J."/>
            <person name="Litt A."/>
        </authorList>
    </citation>
    <scope>NUCLEOTIDE SEQUENCE [LARGE SCALE GENOMIC DNA]</scope>
    <source>
        <strain evidence="1">AR-01</strain>
    </source>
</reference>
<accession>A0ABS8SY96</accession>
<dbReference type="Proteomes" id="UP000823775">
    <property type="component" value="Unassembled WGS sequence"/>
</dbReference>
<sequence length="104" mass="12035">MAHSRAKQQHTGESPGAARQLQWCYARSEAPSFLRFGRREALPSQCNGACDTEFISWLVIMNRTSGISVMVSTIIMNSKMLSLRRTYDPWYELQYHTMTRNMEL</sequence>
<organism evidence="1 2">
    <name type="scientific">Datura stramonium</name>
    <name type="common">Jimsonweed</name>
    <name type="synonym">Common thornapple</name>
    <dbReference type="NCBI Taxonomy" id="4076"/>
    <lineage>
        <taxon>Eukaryota</taxon>
        <taxon>Viridiplantae</taxon>
        <taxon>Streptophyta</taxon>
        <taxon>Embryophyta</taxon>
        <taxon>Tracheophyta</taxon>
        <taxon>Spermatophyta</taxon>
        <taxon>Magnoliopsida</taxon>
        <taxon>eudicotyledons</taxon>
        <taxon>Gunneridae</taxon>
        <taxon>Pentapetalae</taxon>
        <taxon>asterids</taxon>
        <taxon>lamiids</taxon>
        <taxon>Solanales</taxon>
        <taxon>Solanaceae</taxon>
        <taxon>Solanoideae</taxon>
        <taxon>Datureae</taxon>
        <taxon>Datura</taxon>
    </lineage>
</organism>
<evidence type="ECO:0000313" key="1">
    <source>
        <dbReference type="EMBL" id="MCD7463785.1"/>
    </source>
</evidence>
<proteinExistence type="predicted"/>
<comment type="caution">
    <text evidence="1">The sequence shown here is derived from an EMBL/GenBank/DDBJ whole genome shotgun (WGS) entry which is preliminary data.</text>
</comment>
<dbReference type="EMBL" id="JACEIK010000914">
    <property type="protein sequence ID" value="MCD7463785.1"/>
    <property type="molecule type" value="Genomic_DNA"/>
</dbReference>
<evidence type="ECO:0000313" key="2">
    <source>
        <dbReference type="Proteomes" id="UP000823775"/>
    </source>
</evidence>
<keyword evidence="2" id="KW-1185">Reference proteome</keyword>
<gene>
    <name evidence="1" type="ORF">HAX54_051382</name>
</gene>
<name>A0ABS8SY96_DATST</name>